<evidence type="ECO:0000256" key="3">
    <source>
        <dbReference type="ARBA" id="ARBA00022473"/>
    </source>
</evidence>
<dbReference type="SUPFAM" id="SSF47459">
    <property type="entry name" value="HLH, helix-loop-helix DNA-binding domain"/>
    <property type="match status" value="1"/>
</dbReference>
<dbReference type="Pfam" id="PF01586">
    <property type="entry name" value="Basic"/>
    <property type="match status" value="1"/>
</dbReference>
<keyword evidence="3" id="KW-0217">Developmental protein</keyword>
<dbReference type="PANTHER" id="PTHR11534:SF4">
    <property type="entry name" value="MYOGENIC FACTOR 6"/>
    <property type="match status" value="1"/>
</dbReference>
<feature type="compositionally biased region" description="Basic and acidic residues" evidence="9">
    <location>
        <begin position="51"/>
        <end position="62"/>
    </location>
</feature>
<evidence type="ECO:0000313" key="11">
    <source>
        <dbReference type="EMBL" id="KAG9340009.1"/>
    </source>
</evidence>
<evidence type="ECO:0000256" key="9">
    <source>
        <dbReference type="SAM" id="MobiDB-lite"/>
    </source>
</evidence>
<dbReference type="SMART" id="SM00520">
    <property type="entry name" value="BASIC"/>
    <property type="match status" value="1"/>
</dbReference>
<dbReference type="SMART" id="SM00353">
    <property type="entry name" value="HLH"/>
    <property type="match status" value="1"/>
</dbReference>
<dbReference type="GO" id="GO:0000978">
    <property type="term" value="F:RNA polymerase II cis-regulatory region sequence-specific DNA binding"/>
    <property type="evidence" value="ECO:0007669"/>
    <property type="project" value="TreeGrafter"/>
</dbReference>
<evidence type="ECO:0000256" key="6">
    <source>
        <dbReference type="ARBA" id="ARBA00023125"/>
    </source>
</evidence>
<dbReference type="InterPro" id="IPR002546">
    <property type="entry name" value="MyoD_N"/>
</dbReference>
<dbReference type="GO" id="GO:0045663">
    <property type="term" value="P:positive regulation of myoblast differentiation"/>
    <property type="evidence" value="ECO:0007669"/>
    <property type="project" value="TreeGrafter"/>
</dbReference>
<keyword evidence="4" id="KW-0517">Myogenesis</keyword>
<dbReference type="OrthoDB" id="10049614at2759"/>
<sequence>MELLETGTYFFNDLCYLEGESRQVNHLGTNEAPPLFRGTDTPPSHPGRNLKGCEDSGGEEHVPAPPGLQSHYPVHCLIWACKTCRRKSAPADRRKAATLRERTRLRKINEAFEALKRKSVANPAQRLPKVEILRSAITYIEKLQDLLHTLDEQDVTQENNRFDSGTKRQHVSVAYLL</sequence>
<proteinExistence type="predicted"/>
<dbReference type="PROSITE" id="PS50888">
    <property type="entry name" value="BHLH"/>
    <property type="match status" value="1"/>
</dbReference>
<comment type="subcellular location">
    <subcellularLocation>
        <location evidence="1">Nucleus</location>
    </subcellularLocation>
</comment>
<keyword evidence="12" id="KW-1185">Reference proteome</keyword>
<feature type="domain" description="BHLH" evidence="10">
    <location>
        <begin position="92"/>
        <end position="143"/>
    </location>
</feature>
<dbReference type="GO" id="GO:0000981">
    <property type="term" value="F:DNA-binding transcription factor activity, RNA polymerase II-specific"/>
    <property type="evidence" value="ECO:0007669"/>
    <property type="project" value="TreeGrafter"/>
</dbReference>
<dbReference type="AlphaFoldDB" id="A0A8T2NIC1"/>
<evidence type="ECO:0000259" key="10">
    <source>
        <dbReference type="PROSITE" id="PS50888"/>
    </source>
</evidence>
<comment type="caution">
    <text evidence="11">The sequence shown here is derived from an EMBL/GenBank/DDBJ whole genome shotgun (WGS) entry which is preliminary data.</text>
</comment>
<dbReference type="Proteomes" id="UP000824540">
    <property type="component" value="Unassembled WGS sequence"/>
</dbReference>
<name>A0A8T2NIC1_9TELE</name>
<dbReference type="InterPro" id="IPR011598">
    <property type="entry name" value="bHLH_dom"/>
</dbReference>
<dbReference type="GO" id="GO:0048743">
    <property type="term" value="P:positive regulation of skeletal muscle fiber development"/>
    <property type="evidence" value="ECO:0007669"/>
    <property type="project" value="TreeGrafter"/>
</dbReference>
<protein>
    <recommendedName>
        <fullName evidence="8">Myogenic factor 6</fullName>
    </recommendedName>
</protein>
<feature type="region of interest" description="Disordered" evidence="9">
    <location>
        <begin position="26"/>
        <end position="63"/>
    </location>
</feature>
<dbReference type="Pfam" id="PF00010">
    <property type="entry name" value="HLH"/>
    <property type="match status" value="1"/>
</dbReference>
<dbReference type="InterPro" id="IPR039704">
    <property type="entry name" value="Myogenic_factor"/>
</dbReference>
<dbReference type="Gene3D" id="4.10.280.10">
    <property type="entry name" value="Helix-loop-helix DNA-binding domain"/>
    <property type="match status" value="1"/>
</dbReference>
<keyword evidence="7" id="KW-0539">Nucleus</keyword>
<reference evidence="11" key="1">
    <citation type="thesis" date="2021" institute="BYU ScholarsArchive" country="Provo, UT, USA">
        <title>Applications of and Algorithms for Genome Assembly and Genomic Analyses with an Emphasis on Marine Teleosts.</title>
        <authorList>
            <person name="Pickett B.D."/>
        </authorList>
    </citation>
    <scope>NUCLEOTIDE SEQUENCE</scope>
    <source>
        <strain evidence="11">HI-2016</strain>
    </source>
</reference>
<keyword evidence="5" id="KW-0221">Differentiation</keyword>
<dbReference type="InterPro" id="IPR036638">
    <property type="entry name" value="HLH_DNA-bd_sf"/>
</dbReference>
<evidence type="ECO:0000256" key="4">
    <source>
        <dbReference type="ARBA" id="ARBA00022541"/>
    </source>
</evidence>
<dbReference type="GO" id="GO:0035914">
    <property type="term" value="P:skeletal muscle cell differentiation"/>
    <property type="evidence" value="ECO:0007669"/>
    <property type="project" value="TreeGrafter"/>
</dbReference>
<dbReference type="PANTHER" id="PTHR11534">
    <property type="entry name" value="MYOGENIC FACTOR"/>
    <property type="match status" value="1"/>
</dbReference>
<evidence type="ECO:0000256" key="2">
    <source>
        <dbReference type="ARBA" id="ARBA00011571"/>
    </source>
</evidence>
<gene>
    <name evidence="11" type="ORF">JZ751_022120</name>
</gene>
<dbReference type="GO" id="GO:0046983">
    <property type="term" value="F:protein dimerization activity"/>
    <property type="evidence" value="ECO:0007669"/>
    <property type="project" value="InterPro"/>
</dbReference>
<dbReference type="FunFam" id="4.10.280.10:FF:000005">
    <property type="entry name" value="Myogenic factor"/>
    <property type="match status" value="1"/>
</dbReference>
<dbReference type="GO" id="GO:0005634">
    <property type="term" value="C:nucleus"/>
    <property type="evidence" value="ECO:0007669"/>
    <property type="project" value="UniProtKB-SubCell"/>
</dbReference>
<evidence type="ECO:0000256" key="7">
    <source>
        <dbReference type="ARBA" id="ARBA00023242"/>
    </source>
</evidence>
<dbReference type="EMBL" id="JAFBMS010000047">
    <property type="protein sequence ID" value="KAG9340009.1"/>
    <property type="molecule type" value="Genomic_DNA"/>
</dbReference>
<evidence type="ECO:0000256" key="1">
    <source>
        <dbReference type="ARBA" id="ARBA00004123"/>
    </source>
</evidence>
<evidence type="ECO:0000313" key="12">
    <source>
        <dbReference type="Proteomes" id="UP000824540"/>
    </source>
</evidence>
<evidence type="ECO:0000256" key="5">
    <source>
        <dbReference type="ARBA" id="ARBA00022782"/>
    </source>
</evidence>
<comment type="subunit">
    <text evidence="2">Efficient DNA binding requires dimerization with another bHLH protein.</text>
</comment>
<organism evidence="11 12">
    <name type="scientific">Albula glossodonta</name>
    <name type="common">roundjaw bonefish</name>
    <dbReference type="NCBI Taxonomy" id="121402"/>
    <lineage>
        <taxon>Eukaryota</taxon>
        <taxon>Metazoa</taxon>
        <taxon>Chordata</taxon>
        <taxon>Craniata</taxon>
        <taxon>Vertebrata</taxon>
        <taxon>Euteleostomi</taxon>
        <taxon>Actinopterygii</taxon>
        <taxon>Neopterygii</taxon>
        <taxon>Teleostei</taxon>
        <taxon>Albuliformes</taxon>
        <taxon>Albulidae</taxon>
        <taxon>Albula</taxon>
    </lineage>
</organism>
<keyword evidence="6" id="KW-0238">DNA-binding</keyword>
<accession>A0A8T2NIC1</accession>
<evidence type="ECO:0000256" key="8">
    <source>
        <dbReference type="ARBA" id="ARBA00039263"/>
    </source>
</evidence>